<comment type="caution">
    <text evidence="1">The sequence shown here is derived from an EMBL/GenBank/DDBJ whole genome shotgun (WGS) entry which is preliminary data.</text>
</comment>
<dbReference type="EMBL" id="QICS01000010">
    <property type="protein sequence ID" value="PXV87339.1"/>
    <property type="molecule type" value="Genomic_DNA"/>
</dbReference>
<sequence length="39" mass="4496">MNLDNKTVGELIDSYEENEQTVTINDGHVFINKKEGERD</sequence>
<organism evidence="1 2">
    <name type="scientific">Lachnotalea glycerini</name>
    <dbReference type="NCBI Taxonomy" id="1763509"/>
    <lineage>
        <taxon>Bacteria</taxon>
        <taxon>Bacillati</taxon>
        <taxon>Bacillota</taxon>
        <taxon>Clostridia</taxon>
        <taxon>Lachnospirales</taxon>
        <taxon>Lachnospiraceae</taxon>
        <taxon>Lachnotalea</taxon>
    </lineage>
</organism>
<name>A0A318ENL3_9FIRM</name>
<dbReference type="Proteomes" id="UP000247523">
    <property type="component" value="Unassembled WGS sequence"/>
</dbReference>
<accession>A0A318ENL3</accession>
<reference evidence="1 2" key="1">
    <citation type="submission" date="2018-05" db="EMBL/GenBank/DDBJ databases">
        <title>Genomic Encyclopedia of Type Strains, Phase IV (KMG-IV): sequencing the most valuable type-strain genomes for metagenomic binning, comparative biology and taxonomic classification.</title>
        <authorList>
            <person name="Goeker M."/>
        </authorList>
    </citation>
    <scope>NUCLEOTIDE SEQUENCE [LARGE SCALE GENOMIC DNA]</scope>
    <source>
        <strain evidence="1 2">DSM 28816</strain>
    </source>
</reference>
<evidence type="ECO:0000313" key="1">
    <source>
        <dbReference type="EMBL" id="PXV87339.1"/>
    </source>
</evidence>
<evidence type="ECO:0000313" key="2">
    <source>
        <dbReference type="Proteomes" id="UP000247523"/>
    </source>
</evidence>
<gene>
    <name evidence="1" type="ORF">C8E03_110100</name>
</gene>
<protein>
    <submittedName>
        <fullName evidence="1">Uncharacterized protein</fullName>
    </submittedName>
</protein>
<dbReference type="AlphaFoldDB" id="A0A318ENL3"/>
<proteinExistence type="predicted"/>